<accession>A0ABV2NAI1</accession>
<feature type="transmembrane region" description="Helical" evidence="1">
    <location>
        <begin position="21"/>
        <end position="42"/>
    </location>
</feature>
<protein>
    <submittedName>
        <fullName evidence="2">Uncharacterized protein</fullName>
    </submittedName>
</protein>
<dbReference type="EMBL" id="JBEPNW010000002">
    <property type="protein sequence ID" value="MET3863504.1"/>
    <property type="molecule type" value="Genomic_DNA"/>
</dbReference>
<dbReference type="Proteomes" id="UP001549119">
    <property type="component" value="Unassembled WGS sequence"/>
</dbReference>
<organism evidence="2 3">
    <name type="scientific">Methylobacterium radiotolerans</name>
    <dbReference type="NCBI Taxonomy" id="31998"/>
    <lineage>
        <taxon>Bacteria</taxon>
        <taxon>Pseudomonadati</taxon>
        <taxon>Pseudomonadota</taxon>
        <taxon>Alphaproteobacteria</taxon>
        <taxon>Hyphomicrobiales</taxon>
        <taxon>Methylobacteriaceae</taxon>
        <taxon>Methylobacterium</taxon>
    </lineage>
</organism>
<proteinExistence type="predicted"/>
<keyword evidence="1" id="KW-0472">Membrane</keyword>
<evidence type="ECO:0000313" key="2">
    <source>
        <dbReference type="EMBL" id="MET3863504.1"/>
    </source>
</evidence>
<evidence type="ECO:0000313" key="3">
    <source>
        <dbReference type="Proteomes" id="UP001549119"/>
    </source>
</evidence>
<gene>
    <name evidence="2" type="ORF">ABIC20_000813</name>
</gene>
<evidence type="ECO:0000256" key="1">
    <source>
        <dbReference type="SAM" id="Phobius"/>
    </source>
</evidence>
<comment type="caution">
    <text evidence="2">The sequence shown here is derived from an EMBL/GenBank/DDBJ whole genome shotgun (WGS) entry which is preliminary data.</text>
</comment>
<reference evidence="2 3" key="1">
    <citation type="submission" date="2024-06" db="EMBL/GenBank/DDBJ databases">
        <title>Genomics of switchgrass bacterial isolates.</title>
        <authorList>
            <person name="Shade A."/>
        </authorList>
    </citation>
    <scope>NUCLEOTIDE SEQUENCE [LARGE SCALE GENOMIC DNA]</scope>
    <source>
        <strain evidence="2 3">PvP084</strain>
    </source>
</reference>
<keyword evidence="3" id="KW-1185">Reference proteome</keyword>
<keyword evidence="1" id="KW-0812">Transmembrane</keyword>
<sequence length="65" mass="6817">MPSETNRVTQDAPAQEPILELWRILALALIVAAGMLFVHLVVPAEADAAAAPVATAQTAGEHTTR</sequence>
<dbReference type="RefSeq" id="WP_012317784.1">
    <property type="nucleotide sequence ID" value="NZ_CAJCKR010000047.1"/>
</dbReference>
<keyword evidence="1" id="KW-1133">Transmembrane helix</keyword>
<name>A0ABV2NAI1_9HYPH</name>